<evidence type="ECO:0000313" key="7">
    <source>
        <dbReference type="EMBL" id="CCI82860.1"/>
    </source>
</evidence>
<evidence type="ECO:0000256" key="2">
    <source>
        <dbReference type="ARBA" id="ARBA00012224"/>
    </source>
</evidence>
<dbReference type="OrthoDB" id="3224382at2"/>
<comment type="caution">
    <text evidence="7">The sequence shown here is derived from an EMBL/GenBank/DDBJ whole genome shotgun (WGS) entry which is preliminary data.</text>
</comment>
<dbReference type="RefSeq" id="WP_004600352.1">
    <property type="nucleotide sequence ID" value="NZ_HF541865.1"/>
</dbReference>
<keyword evidence="4 7" id="KW-0456">Lyase</keyword>
<keyword evidence="3" id="KW-0663">Pyridoxal phosphate</keyword>
<accession>I7KIC1</accession>
<evidence type="ECO:0000259" key="6">
    <source>
        <dbReference type="Pfam" id="PF00155"/>
    </source>
</evidence>
<reference evidence="8 9" key="2">
    <citation type="submission" date="2012-08" db="EMBL/GenBank/DDBJ databases">
        <title>The Genome Sequence of Turicella otitidis ATCC 51513.</title>
        <authorList>
            <consortium name="The Broad Institute Genome Sequencing Platform"/>
            <person name="Earl A."/>
            <person name="Ward D."/>
            <person name="Feldgarden M."/>
            <person name="Gevers D."/>
            <person name="Huys G."/>
            <person name="Walker B."/>
            <person name="Young S.K."/>
            <person name="Zeng Q."/>
            <person name="Gargeya S."/>
            <person name="Fitzgerald M."/>
            <person name="Haas B."/>
            <person name="Abouelleil A."/>
            <person name="Alvarado L."/>
            <person name="Arachchi H.M."/>
            <person name="Berlin A.M."/>
            <person name="Chapman S.B."/>
            <person name="Goldberg J."/>
            <person name="Griggs A."/>
            <person name="Gujja S."/>
            <person name="Hansen M."/>
            <person name="Howarth C."/>
            <person name="Imamovic A."/>
            <person name="Larimer J."/>
            <person name="McCowen C."/>
            <person name="Montmayeur A."/>
            <person name="Murphy C."/>
            <person name="Neiman D."/>
            <person name="Pearson M."/>
            <person name="Priest M."/>
            <person name="Roberts A."/>
            <person name="Saif S."/>
            <person name="Shea T."/>
            <person name="Sisk P."/>
            <person name="Sykes S."/>
            <person name="Wortman J."/>
            <person name="Nusbaum C."/>
            <person name="Birren B."/>
        </authorList>
    </citation>
    <scope>NUCLEOTIDE SEQUENCE [LARGE SCALE GENOMIC DNA]</scope>
    <source>
        <strain evidence="8 9">ATCC 51513</strain>
    </source>
</reference>
<dbReference type="HOGENOM" id="CLU_017584_15_2_11"/>
<dbReference type="CDD" id="cd00609">
    <property type="entry name" value="AAT_like"/>
    <property type="match status" value="1"/>
</dbReference>
<protein>
    <recommendedName>
        <fullName evidence="2">cysteine-S-conjugate beta-lyase</fullName>
        <ecNumber evidence="2">4.4.1.13</ecNumber>
    </recommendedName>
</protein>
<dbReference type="GO" id="GO:0047804">
    <property type="term" value="F:cysteine-S-conjugate beta-lyase activity"/>
    <property type="evidence" value="ECO:0007669"/>
    <property type="project" value="UniProtKB-EC"/>
</dbReference>
<keyword evidence="7" id="KW-0032">Aminotransferase</keyword>
<dbReference type="eggNOG" id="COG1168">
    <property type="taxonomic scope" value="Bacteria"/>
</dbReference>
<dbReference type="Gene3D" id="3.40.640.10">
    <property type="entry name" value="Type I PLP-dependent aspartate aminotransferase-like (Major domain)"/>
    <property type="match status" value="1"/>
</dbReference>
<dbReference type="EMBL" id="CAJZ01000012">
    <property type="protein sequence ID" value="CCI82860.1"/>
    <property type="molecule type" value="Genomic_DNA"/>
</dbReference>
<keyword evidence="7" id="KW-0808">Transferase</keyword>
<dbReference type="Proteomes" id="UP000006078">
    <property type="component" value="Unassembled WGS sequence"/>
</dbReference>
<dbReference type="PATRIC" id="fig|883169.3.peg.435"/>
<proteinExistence type="inferred from homology"/>
<sequence length="375" mass="40886">MDTLSYDQLRARGTRKWTVYPEDVLPAFIAESDFPTAPAVKDRLRRAVEDETFGYTPGSSDLQQSLSDFYADRFGWRPRPELIDWVPDVVRGLTLAVEHLTRPGSAVVVPQPAYPPFLSIPQAAGREKIDLDANGGLDLAELEEAFEKGAGSLLLCSPYNPLGYTFSAEELGDLVELAARHDARLLVDEIHAPLVLDGTHVPAASLSKKAAEVCVTVTATSKAWNIAGLKCAQIVFSNEDDHRIWRGLDKVTKDGTGTLGVIAAASCYRDARDFLDEEVEVIRANRDRLVEELPRRVPGLKVARPEATYLAWLDFRDTAIPNNPAAHLLKHGRVALQEGTNFGLGGEGFARLTFGTSPEVLGDLIDRIAEGAAAS</sequence>
<evidence type="ECO:0000256" key="5">
    <source>
        <dbReference type="ARBA" id="ARBA00037974"/>
    </source>
</evidence>
<gene>
    <name evidence="7" type="primary">aecD</name>
    <name evidence="7" type="ORF">BN46_0107</name>
    <name evidence="8" type="ORF">HMPREF9719_00462</name>
</gene>
<evidence type="ECO:0000313" key="8">
    <source>
        <dbReference type="EMBL" id="EJZ82604.1"/>
    </source>
</evidence>
<dbReference type="EC" id="4.4.1.13" evidence="2"/>
<dbReference type="Proteomes" id="UP000011016">
    <property type="component" value="Unassembled WGS sequence"/>
</dbReference>
<dbReference type="Gene3D" id="3.90.1150.10">
    <property type="entry name" value="Aspartate Aminotransferase, domain 1"/>
    <property type="match status" value="1"/>
</dbReference>
<dbReference type="InterPro" id="IPR015421">
    <property type="entry name" value="PyrdxlP-dep_Trfase_major"/>
</dbReference>
<reference evidence="7 10" key="1">
    <citation type="journal article" date="2012" name="J. Bacteriol.">
        <title>Draft Genome Sequence of Turicella otitidis ATCC 51513, Isolated from Middle Ear Fluid from a Child with Otitis Media.</title>
        <authorList>
            <person name="Brinkrolf K."/>
            <person name="Schneider J."/>
            <person name="Knecht M."/>
            <person name="Ruckert C."/>
            <person name="Tauch A."/>
        </authorList>
    </citation>
    <scope>NUCLEOTIDE SEQUENCE [LARGE SCALE GENOMIC DNA]</scope>
    <source>
        <strain evidence="7 10">ATCC 51513</strain>
    </source>
</reference>
<evidence type="ECO:0000256" key="1">
    <source>
        <dbReference type="ARBA" id="ARBA00001933"/>
    </source>
</evidence>
<evidence type="ECO:0000256" key="3">
    <source>
        <dbReference type="ARBA" id="ARBA00022898"/>
    </source>
</evidence>
<dbReference type="AlphaFoldDB" id="I7KIC1"/>
<name>I7KIC1_9CORY</name>
<keyword evidence="9" id="KW-1185">Reference proteome</keyword>
<feature type="domain" description="Aminotransferase class I/classII large" evidence="6">
    <location>
        <begin position="37"/>
        <end position="368"/>
    </location>
</feature>
<dbReference type="SUPFAM" id="SSF53383">
    <property type="entry name" value="PLP-dependent transferases"/>
    <property type="match status" value="1"/>
</dbReference>
<dbReference type="STRING" id="29321.AAV33_08040"/>
<evidence type="ECO:0000313" key="9">
    <source>
        <dbReference type="Proteomes" id="UP000006078"/>
    </source>
</evidence>
<dbReference type="Pfam" id="PF00155">
    <property type="entry name" value="Aminotran_1_2"/>
    <property type="match status" value="1"/>
</dbReference>
<comment type="similarity">
    <text evidence="5">Belongs to the class-II pyridoxal-phosphate-dependent aminotransferase family. MalY/PatB cystathionine beta-lyase subfamily.</text>
</comment>
<comment type="cofactor">
    <cofactor evidence="1">
        <name>pyridoxal 5'-phosphate</name>
        <dbReference type="ChEBI" id="CHEBI:597326"/>
    </cofactor>
</comment>
<evidence type="ECO:0000256" key="4">
    <source>
        <dbReference type="ARBA" id="ARBA00023239"/>
    </source>
</evidence>
<dbReference type="InterPro" id="IPR015424">
    <property type="entry name" value="PyrdxlP-dep_Trfase"/>
</dbReference>
<dbReference type="InterPro" id="IPR015422">
    <property type="entry name" value="PyrdxlP-dep_Trfase_small"/>
</dbReference>
<dbReference type="InterPro" id="IPR004839">
    <property type="entry name" value="Aminotransferase_I/II_large"/>
</dbReference>
<dbReference type="PANTHER" id="PTHR43525:SF2">
    <property type="entry name" value="CYSTATHIONINE BETA-LYASE-RELATED"/>
    <property type="match status" value="1"/>
</dbReference>
<dbReference type="EMBL" id="AHAE01000026">
    <property type="protein sequence ID" value="EJZ82604.1"/>
    <property type="molecule type" value="Genomic_DNA"/>
</dbReference>
<dbReference type="GO" id="GO:0030170">
    <property type="term" value="F:pyridoxal phosphate binding"/>
    <property type="evidence" value="ECO:0007669"/>
    <property type="project" value="InterPro"/>
</dbReference>
<dbReference type="InterPro" id="IPR051798">
    <property type="entry name" value="Class-II_PLP-Dep_Aminotrans"/>
</dbReference>
<organism evidence="7 10">
    <name type="scientific">Corynebacterium otitidis ATCC 51513</name>
    <dbReference type="NCBI Taxonomy" id="883169"/>
    <lineage>
        <taxon>Bacteria</taxon>
        <taxon>Bacillati</taxon>
        <taxon>Actinomycetota</taxon>
        <taxon>Actinomycetes</taxon>
        <taxon>Mycobacteriales</taxon>
        <taxon>Corynebacteriaceae</taxon>
        <taxon>Corynebacterium</taxon>
    </lineage>
</organism>
<evidence type="ECO:0000313" key="10">
    <source>
        <dbReference type="Proteomes" id="UP000011016"/>
    </source>
</evidence>
<dbReference type="PANTHER" id="PTHR43525">
    <property type="entry name" value="PROTEIN MALY"/>
    <property type="match status" value="1"/>
</dbReference>
<dbReference type="GO" id="GO:0008483">
    <property type="term" value="F:transaminase activity"/>
    <property type="evidence" value="ECO:0007669"/>
    <property type="project" value="UniProtKB-KW"/>
</dbReference>